<organism evidence="1 2">
    <name type="scientific">Naganishia cerealis</name>
    <dbReference type="NCBI Taxonomy" id="610337"/>
    <lineage>
        <taxon>Eukaryota</taxon>
        <taxon>Fungi</taxon>
        <taxon>Dikarya</taxon>
        <taxon>Basidiomycota</taxon>
        <taxon>Agaricomycotina</taxon>
        <taxon>Tremellomycetes</taxon>
        <taxon>Filobasidiales</taxon>
        <taxon>Filobasidiaceae</taxon>
        <taxon>Naganishia</taxon>
    </lineage>
</organism>
<gene>
    <name evidence="1" type="ORF">QFC19_007936</name>
</gene>
<name>A0ACC2V787_9TREE</name>
<proteinExistence type="predicted"/>
<evidence type="ECO:0000313" key="2">
    <source>
        <dbReference type="Proteomes" id="UP001241377"/>
    </source>
</evidence>
<sequence length="411" mass="43411">MLYTSILAALTAATAVGAASDKCSFSTTVKAATAISDLNSCETLDGTIKITGDDLGDIDLSGVQEIKGDINFFNSSSVTSINLNQLKKISGSLAVNAYTQLHSIDFTSLSEVEKLSLISLPSFAILNLNTGVSKAGSIEISDTALSSLQGLTNYDTVKSLNVNNNKNITSIDLALQTVDEDLTLSFNSDDCEVKLNELIWSSNLTIQDVSDFSASNLTAVNGTLNIAYNKFDQFDLKELTNVGGSVLVFANDEMTSFDLSSLKNIGGELRIFNNTELEDMNDTFKKLAKVKGAVNINGAFHNLTMPGLKEVDGDFTVVSTSDEFSCQDFNKLKKNGDIEGHNYKCSAPKKEQSSKSNSSKSSSGSGSSSSDSSDSSSSSSSDSGKKKSGSTKTMAGMTFVFAVVGAVIAMA</sequence>
<keyword evidence="2" id="KW-1185">Reference proteome</keyword>
<reference evidence="1" key="1">
    <citation type="submission" date="2023-04" db="EMBL/GenBank/DDBJ databases">
        <title>Draft Genome sequencing of Naganishia species isolated from polar environments using Oxford Nanopore Technology.</title>
        <authorList>
            <person name="Leo P."/>
            <person name="Venkateswaran K."/>
        </authorList>
    </citation>
    <scope>NUCLEOTIDE SEQUENCE</scope>
    <source>
        <strain evidence="1">MNA-CCFEE 5261</strain>
    </source>
</reference>
<comment type="caution">
    <text evidence="1">The sequence shown here is derived from an EMBL/GenBank/DDBJ whole genome shotgun (WGS) entry which is preliminary data.</text>
</comment>
<evidence type="ECO:0000313" key="1">
    <source>
        <dbReference type="EMBL" id="KAJ9094526.1"/>
    </source>
</evidence>
<dbReference type="Proteomes" id="UP001241377">
    <property type="component" value="Unassembled WGS sequence"/>
</dbReference>
<accession>A0ACC2V787</accession>
<protein>
    <submittedName>
        <fullName evidence="1">Uncharacterized protein</fullName>
    </submittedName>
</protein>
<dbReference type="EMBL" id="JASBWR010000111">
    <property type="protein sequence ID" value="KAJ9094526.1"/>
    <property type="molecule type" value="Genomic_DNA"/>
</dbReference>